<proteinExistence type="predicted"/>
<dbReference type="WBParaSite" id="PSAMB.scaffold21368size620.g38279.t1">
    <property type="protein sequence ID" value="PSAMB.scaffold21368size620.g38279.t1"/>
    <property type="gene ID" value="PSAMB.scaffold21368size620.g38279"/>
</dbReference>
<evidence type="ECO:0000313" key="2">
    <source>
        <dbReference type="Proteomes" id="UP000887566"/>
    </source>
</evidence>
<keyword evidence="2" id="KW-1185">Reference proteome</keyword>
<organism evidence="2 3">
    <name type="scientific">Plectus sambesii</name>
    <dbReference type="NCBI Taxonomy" id="2011161"/>
    <lineage>
        <taxon>Eukaryota</taxon>
        <taxon>Metazoa</taxon>
        <taxon>Ecdysozoa</taxon>
        <taxon>Nematoda</taxon>
        <taxon>Chromadorea</taxon>
        <taxon>Plectida</taxon>
        <taxon>Plectina</taxon>
        <taxon>Plectoidea</taxon>
        <taxon>Plectidae</taxon>
        <taxon>Plectus</taxon>
    </lineage>
</organism>
<evidence type="ECO:0000313" key="3">
    <source>
        <dbReference type="WBParaSite" id="PSAMB.scaffold21368size620.g38279.t1"/>
    </source>
</evidence>
<dbReference type="Proteomes" id="UP000887566">
    <property type="component" value="Unplaced"/>
</dbReference>
<feature type="compositionally biased region" description="Basic and acidic residues" evidence="1">
    <location>
        <begin position="67"/>
        <end position="80"/>
    </location>
</feature>
<dbReference type="AlphaFoldDB" id="A0A914VL78"/>
<feature type="region of interest" description="Disordered" evidence="1">
    <location>
        <begin position="67"/>
        <end position="91"/>
    </location>
</feature>
<name>A0A914VL78_9BILA</name>
<reference evidence="3" key="1">
    <citation type="submission" date="2022-11" db="UniProtKB">
        <authorList>
            <consortium name="WormBaseParasite"/>
        </authorList>
    </citation>
    <scope>IDENTIFICATION</scope>
</reference>
<accession>A0A914VL78</accession>
<evidence type="ECO:0000256" key="1">
    <source>
        <dbReference type="SAM" id="MobiDB-lite"/>
    </source>
</evidence>
<protein>
    <submittedName>
        <fullName evidence="3">Uncharacterized protein</fullName>
    </submittedName>
</protein>
<sequence length="91" mass="11054">MVQDQTVKLESWQEDEAKQLAERLQNELEMLTAYQSRQRMNLETGFERERQHLQEKTSLRCAVLEQKMEEESDKFEKERQSQLGELRKRHT</sequence>